<dbReference type="Proteomes" id="UP000236173">
    <property type="component" value="Unassembled WGS sequence"/>
</dbReference>
<feature type="region of interest" description="Disordered" evidence="1">
    <location>
        <begin position="35"/>
        <end position="71"/>
    </location>
</feature>
<evidence type="ECO:0000313" key="3">
    <source>
        <dbReference type="Proteomes" id="UP000236173"/>
    </source>
</evidence>
<proteinExistence type="predicted"/>
<organism evidence="2 3">
    <name type="scientific">Candidatus Fervidibacter japonicus</name>
    <dbReference type="NCBI Taxonomy" id="2035412"/>
    <lineage>
        <taxon>Bacteria</taxon>
        <taxon>Candidatus Fervidibacterota</taxon>
        <taxon>Candidatus Fervidibacter</taxon>
    </lineage>
</organism>
<protein>
    <submittedName>
        <fullName evidence="2">Uncharacterized protein</fullName>
    </submittedName>
</protein>
<comment type="caution">
    <text evidence="2">The sequence shown here is derived from an EMBL/GenBank/DDBJ whole genome shotgun (WGS) entry which is preliminary data.</text>
</comment>
<dbReference type="EMBL" id="BEHT01000032">
    <property type="protein sequence ID" value="GBC99625.1"/>
    <property type="molecule type" value="Genomic_DNA"/>
</dbReference>
<name>A0A2H5XEM5_9BACT</name>
<reference evidence="3" key="1">
    <citation type="submission" date="2017-09" db="EMBL/GenBank/DDBJ databases">
        <title>Metaegenomics of thermophilic ammonia-oxidizing enrichment culture.</title>
        <authorList>
            <person name="Kato S."/>
            <person name="Suzuki K."/>
        </authorList>
    </citation>
    <scope>NUCLEOTIDE SEQUENCE [LARGE SCALE GENOMIC DNA]</scope>
</reference>
<evidence type="ECO:0000313" key="2">
    <source>
        <dbReference type="EMBL" id="GBC99625.1"/>
    </source>
</evidence>
<accession>A0A2H5XEM5</accession>
<sequence length="71" mass="7284">MSQKSSFGGRLSEPPLRKISSFGGLLSRAAAKKNFGASGDAPSEMSQKSSFGGRLSEPPQIGASEGGSPKR</sequence>
<evidence type="ECO:0000256" key="1">
    <source>
        <dbReference type="SAM" id="MobiDB-lite"/>
    </source>
</evidence>
<gene>
    <name evidence="2" type="ORF">HRbin17_02154</name>
</gene>
<dbReference type="AlphaFoldDB" id="A0A2H5XEM5"/>